<organism evidence="2 3">
    <name type="scientific">Lactobacillus ultunensis DSM 16047</name>
    <dbReference type="NCBI Taxonomy" id="525365"/>
    <lineage>
        <taxon>Bacteria</taxon>
        <taxon>Bacillati</taxon>
        <taxon>Bacillota</taxon>
        <taxon>Bacilli</taxon>
        <taxon>Lactobacillales</taxon>
        <taxon>Lactobacillaceae</taxon>
        <taxon>Lactobacillus</taxon>
    </lineage>
</organism>
<dbReference type="EMBL" id="ACGU01000032">
    <property type="protein sequence ID" value="EEJ72632.1"/>
    <property type="molecule type" value="Genomic_DNA"/>
</dbReference>
<dbReference type="SUPFAM" id="SSF143100">
    <property type="entry name" value="TTHA1013/TTHA0281-like"/>
    <property type="match status" value="1"/>
</dbReference>
<dbReference type="HOGENOM" id="CLU_114047_0_0_9"/>
<gene>
    <name evidence="2" type="ORF">HMPREF0548_0530</name>
</gene>
<dbReference type="PATRIC" id="fig|525365.8.peg.769"/>
<dbReference type="RefSeq" id="WP_007125062.1">
    <property type="nucleotide sequence ID" value="NZ_AZFO01000020.1"/>
</dbReference>
<dbReference type="eggNOG" id="COG1598">
    <property type="taxonomic scope" value="Bacteria"/>
</dbReference>
<proteinExistence type="predicted"/>
<evidence type="ECO:0000313" key="3">
    <source>
        <dbReference type="Proteomes" id="UP000005583"/>
    </source>
</evidence>
<dbReference type="Proteomes" id="UP000005583">
    <property type="component" value="Unassembled WGS sequence"/>
</dbReference>
<dbReference type="InterPro" id="IPR031807">
    <property type="entry name" value="HicB-like"/>
</dbReference>
<dbReference type="Pfam" id="PF15919">
    <property type="entry name" value="HicB_lk_antitox"/>
    <property type="match status" value="1"/>
</dbReference>
<keyword evidence="3" id="KW-1185">Reference proteome</keyword>
<dbReference type="Gene3D" id="3.30.160.250">
    <property type="match status" value="1"/>
</dbReference>
<evidence type="ECO:0000313" key="2">
    <source>
        <dbReference type="EMBL" id="EEJ72632.1"/>
    </source>
</evidence>
<dbReference type="AlphaFoldDB" id="C2ELI4"/>
<evidence type="ECO:0000259" key="1">
    <source>
        <dbReference type="Pfam" id="PF15919"/>
    </source>
</evidence>
<name>C2ELI4_9LACO</name>
<comment type="caution">
    <text evidence="2">The sequence shown here is derived from an EMBL/GenBank/DDBJ whole genome shotgun (WGS) entry which is preliminary data.</text>
</comment>
<sequence length="138" mass="15212">MRTVVYPAVLDDSENGEKNYFTVEFPDVPGAFSEGHGLAEALYNAEQTLGLALYDVPEKDLPTPTSLDEVREFCKKNYPNAHVYPVATDLDAAAKEVKPVMVKKNTRIPGKLAQRAEAAGINFSETLKEALERKLAKN</sequence>
<protein>
    <submittedName>
        <fullName evidence="2">Toxin-antitoxin system, antitoxin component, HicB family</fullName>
    </submittedName>
</protein>
<dbReference type="STRING" id="525365.HMPREF0548_0530"/>
<reference evidence="2 3" key="1">
    <citation type="submission" date="2009-01" db="EMBL/GenBank/DDBJ databases">
        <authorList>
            <person name="Qin X."/>
            <person name="Bachman B."/>
            <person name="Battles P."/>
            <person name="Bell A."/>
            <person name="Bess C."/>
            <person name="Bickham C."/>
            <person name="Chaboub L."/>
            <person name="Chen D."/>
            <person name="Coyle M."/>
            <person name="Deiros D.R."/>
            <person name="Dinh H."/>
            <person name="Forbes L."/>
            <person name="Fowler G."/>
            <person name="Francisco L."/>
            <person name="Fu Q."/>
            <person name="Gubbala S."/>
            <person name="Hale W."/>
            <person name="Han Y."/>
            <person name="Hemphill L."/>
            <person name="Highlander S.K."/>
            <person name="Hirani K."/>
            <person name="Hogues M."/>
            <person name="Jackson L."/>
            <person name="Jakkamsetti A."/>
            <person name="Javaid M."/>
            <person name="Jiang H."/>
            <person name="Korchina V."/>
            <person name="Kovar C."/>
            <person name="Lara F."/>
            <person name="Lee S."/>
            <person name="Mata R."/>
            <person name="Mathew T."/>
            <person name="Moen C."/>
            <person name="Morales K."/>
            <person name="Munidasa M."/>
            <person name="Nazareth L."/>
            <person name="Ngo R."/>
            <person name="Nguyen L."/>
            <person name="Okwuonu G."/>
            <person name="Ongeri F."/>
            <person name="Patil S."/>
            <person name="Petrosino J."/>
            <person name="Pham C."/>
            <person name="Pham P."/>
            <person name="Pu L.-L."/>
            <person name="Puazo M."/>
            <person name="Raj R."/>
            <person name="Reid J."/>
            <person name="Rouhana J."/>
            <person name="Saada N."/>
            <person name="Shang Y."/>
            <person name="Simmons D."/>
            <person name="Thornton R."/>
            <person name="Warren J."/>
            <person name="Weissenberger G."/>
            <person name="Zhang J."/>
            <person name="Zhang L."/>
            <person name="Zhou C."/>
            <person name="Zhu D."/>
            <person name="Muzny D."/>
            <person name="Worley K."/>
            <person name="Gibbs R."/>
        </authorList>
    </citation>
    <scope>NUCLEOTIDE SEQUENCE [LARGE SCALE GENOMIC DNA]</scope>
    <source>
        <strain evidence="2 3">DSM 16047</strain>
    </source>
</reference>
<dbReference type="InterPro" id="IPR035069">
    <property type="entry name" value="TTHA1013/TTHA0281-like"/>
</dbReference>
<feature type="domain" description="HicB-like antitoxin of toxin-antitoxin system" evidence="1">
    <location>
        <begin position="6"/>
        <end position="128"/>
    </location>
</feature>
<dbReference type="OrthoDB" id="5419659at2"/>
<accession>C2ELI4</accession>